<dbReference type="Pfam" id="PF25808">
    <property type="entry name" value="TPR_LAA1_C"/>
    <property type="match status" value="1"/>
</dbReference>
<dbReference type="VEuPathDB" id="FungiDB:CDV56_103350"/>
<dbReference type="RefSeq" id="XP_026615500.1">
    <property type="nucleotide sequence ID" value="XM_026756969.1"/>
</dbReference>
<organism evidence="4 5">
    <name type="scientific">Aspergillus thermomutatus</name>
    <name type="common">Neosartorya pseudofischeri</name>
    <dbReference type="NCBI Taxonomy" id="41047"/>
    <lineage>
        <taxon>Eukaryota</taxon>
        <taxon>Fungi</taxon>
        <taxon>Dikarya</taxon>
        <taxon>Ascomycota</taxon>
        <taxon>Pezizomycotina</taxon>
        <taxon>Eurotiomycetes</taxon>
        <taxon>Eurotiomycetidae</taxon>
        <taxon>Eurotiales</taxon>
        <taxon>Aspergillaceae</taxon>
        <taxon>Aspergillus</taxon>
        <taxon>Aspergillus subgen. Fumigati</taxon>
    </lineage>
</organism>
<dbReference type="Proteomes" id="UP000215305">
    <property type="component" value="Unassembled WGS sequence"/>
</dbReference>
<feature type="compositionally biased region" description="Polar residues" evidence="2">
    <location>
        <begin position="2039"/>
        <end position="2053"/>
    </location>
</feature>
<feature type="domain" description="LAA1-like C-terminal TPR repeats" evidence="3">
    <location>
        <begin position="1871"/>
        <end position="2038"/>
    </location>
</feature>
<gene>
    <name evidence="4" type="ORF">CDV56_103350</name>
</gene>
<dbReference type="GO" id="GO:0006897">
    <property type="term" value="P:endocytosis"/>
    <property type="evidence" value="ECO:0007669"/>
    <property type="project" value="TreeGrafter"/>
</dbReference>
<dbReference type="Pfam" id="PF20210">
    <property type="entry name" value="Laa1_Sip1_HTR5"/>
    <property type="match status" value="1"/>
</dbReference>
<dbReference type="FunFam" id="1.25.10.10:FF:000645">
    <property type="entry name" value="HEAT repeat protein"/>
    <property type="match status" value="1"/>
</dbReference>
<dbReference type="GO" id="GO:0005829">
    <property type="term" value="C:cytosol"/>
    <property type="evidence" value="ECO:0007669"/>
    <property type="project" value="GOC"/>
</dbReference>
<evidence type="ECO:0000259" key="3">
    <source>
        <dbReference type="Pfam" id="PF25808"/>
    </source>
</evidence>
<dbReference type="PANTHER" id="PTHR21663">
    <property type="entry name" value="HYPOTHETICAL HEAT DOMAIN-CONTAINING"/>
    <property type="match status" value="1"/>
</dbReference>
<feature type="region of interest" description="Disordered" evidence="2">
    <location>
        <begin position="278"/>
        <end position="310"/>
    </location>
</feature>
<accession>A0A397HAW8</accession>
<evidence type="ECO:0000313" key="4">
    <source>
        <dbReference type="EMBL" id="RHZ58716.1"/>
    </source>
</evidence>
<dbReference type="EMBL" id="NKHU02000066">
    <property type="protein sequence ID" value="RHZ58716.1"/>
    <property type="molecule type" value="Genomic_DNA"/>
</dbReference>
<sequence length="2061" mass="224820">MSSSENATTTIPSDNAAPRAELDITKLHALPSEQQDLYLLTFTSDLVQYISDLDSASVSSQQKFLKKELFKILTLSSPTITRVIRNNLGRSFGAILGKGDRGILFETVTDLLGILNAGKNEAELKTKFAAAHCLGEVFAVAGESVFAQSGIVVSGLLKLLKPSSNHTGLRGSTFAILRKVVVGAGVPVDEATARDIWKQARNAATSDKSTFVQVHACRCLEQLVRTTPFFDNANDFDHLRTVIWKVIDSNVAPVRHAAAACLAQALVKLHAADARVTTIPKPKKMKRQSKKPAPRPGEDEDEAEVSESSVSRKAEPGLYFLLPDLLRQLSTQYMKSTTSNRARAGIAVCYKYVLRSLGDKFVEERYGQIANHLLFELLNHPTVTYNRFRLLMTRRFVKGILEETVGRETLRENSQLNAAKWLINEILKDYPQVLQERREPSKYTLASALSALSSLILSLGSAFGSLAEACREALLQVLPHPSYTVQIHAAHCLRNFVLACPPQLISCVTICLNSLSREIGQLSTPRQAPRRCVGYANGLSAMLSTSRLQPLYGSVDVFSRVFTQATDLLKTSGKSELRAASTQVQVAWILIGGLMPLGPSFVKIHLSQLMLLWKNALPKHLGKENFAQRGYLEMSFLAHVRECALGSLLVFMEFNSKLITADGARRIASMLQNTIEFLDDLPRQKSVADLSQRLQPSLQLHDLATMVRRRVLQCFSKLIDVHPLSHADVISQTTLLSLSISSFADPEYTQPAPLESSIAAATAQFETLWDLCDNFGFGVTGLARQYIRATLSGKQEDDNGPAWSAVDSADQDIDDALTFPICQASEHDSLLLYSSRSERDSVLADPHATGVINAAIELFAVAIRLYAPKVQESTMEQIATFLSSQSLQRNPGRKAAMIVNIAVALLHALKVTAKDSGSASGRLNPVTEKVLQELLQKFVIDADPIVRTIGAEALGRLCDSAGNTLMTAQVTWLVDTIVDNREPNARAGCAAALGCIHAQVGGMAAGLHLKTIVGVLMSLCNDPHPVVHFWALGGLERVANSAGLTFSPFVSSALGMLAQLYNADTHNEEAASLATSNIEMTFLTPVVISRCVDSLINVLGPDLQDITKTRNLILTLLRQFQLEDNPALVTESSKCLDHLSLYAPGFVDFSGFVKRLQNELCAGNPLMRDVAIRALSNLMKRDAPSVLAAATPSLEEQIWLAYDNTPDNLILKNMILDWLQQTALSETEQWIQRCQNTLTKTRLKVEDIPPTSAVKTAVNDMPDDEVAGFASAIAGAGQSEIANETVAGQELLKWQTRNFVMSCLSQLMAAVQEAILPDQTIPAELALQHKVGDIVRMAFSASTANVIELRVWGLKIIDQVLKMFGKTPDPDFAEASLLEQYQAQIGSALTPAFAADSSPELASEAINVSATFIATGIVTNVERMGRILKVLVLGLENFSKNPDTTEFGDLKGLNSNAKVMVKMALFAAWARLQIASIDQDYLNEVVQPYLATLTPLWLSSLQEYARLRFEPDISGSLGTGPQSTDLDEVYAALNRETLMKFYQDTWLSLVDAIAGLVEKDIDFVFDALDGKTTEPKDPGEEKANMPNGKAADKKHDINYRDEPVAFFFVLFGLAYEALVDQSTTPSQRLDILQALKRILRPIISGNAIYQDAIFSETMDTFDRLALTEGTPIQNVIVEIARNLSLDHPSAKAGDARSDHLSDDIEQLFELTRSIILVLAGLLPNLRETTSLARFNVTSDDSLSLIRLALSSLVKVASIFPSIIRNDLNACILHIFTTILATGLCQAEVVPQALPTFKHFIHGISHPKASASDEPQDLTIVSRQLRGCLTRFLTTLTIAQRRESESSLPCAKNTLLAITILLTTGGHILPPQDPAIPRVLNELLDCLQDVGLANVAAGCIRSILLTPTPRSPTDDLIARYLLPRLIAFLVGCPLETGEIPSDPENSRTVIARTLVSYVTSTTFAASELPTALSLVMSALLARAKRESYPVYRETAAHLLELARADQATFRALVASMKADQKSLLEEILRSSDPGAGASRGETSGAQSGASQSMPSIALRFDF</sequence>
<dbReference type="InterPro" id="IPR046837">
    <property type="entry name" value="Laa1/Sip1/HEATR5-like_HEAT"/>
</dbReference>
<evidence type="ECO:0000256" key="2">
    <source>
        <dbReference type="SAM" id="MobiDB-lite"/>
    </source>
</evidence>
<dbReference type="GO" id="GO:0008104">
    <property type="term" value="P:intracellular protein localization"/>
    <property type="evidence" value="ECO:0007669"/>
    <property type="project" value="TreeGrafter"/>
</dbReference>
<dbReference type="FunFam" id="1.25.10.10:FF:000886">
    <property type="entry name" value="HEAT repeat protein"/>
    <property type="match status" value="1"/>
</dbReference>
<dbReference type="PANTHER" id="PTHR21663:SF0">
    <property type="entry name" value="HEAT REPEAT-CONTAINING PROTEIN 5B"/>
    <property type="match status" value="1"/>
</dbReference>
<dbReference type="InterPro" id="IPR057981">
    <property type="entry name" value="TPR_LAA1-like_C"/>
</dbReference>
<name>A0A397HAW8_ASPTH</name>
<dbReference type="OrthoDB" id="192608at2759"/>
<dbReference type="GO" id="GO:0030139">
    <property type="term" value="C:endocytic vesicle"/>
    <property type="evidence" value="ECO:0007669"/>
    <property type="project" value="TreeGrafter"/>
</dbReference>
<protein>
    <recommendedName>
        <fullName evidence="3">LAA1-like C-terminal TPR repeats domain-containing protein</fullName>
    </recommendedName>
</protein>
<feature type="compositionally biased region" description="Basic residues" evidence="2">
    <location>
        <begin position="281"/>
        <end position="293"/>
    </location>
</feature>
<dbReference type="SUPFAM" id="SSF48371">
    <property type="entry name" value="ARM repeat"/>
    <property type="match status" value="2"/>
</dbReference>
<proteinExistence type="inferred from homology"/>
<evidence type="ECO:0000313" key="5">
    <source>
        <dbReference type="Proteomes" id="UP000215305"/>
    </source>
</evidence>
<dbReference type="GeneID" id="38125324"/>
<keyword evidence="5" id="KW-1185">Reference proteome</keyword>
<dbReference type="GO" id="GO:0042147">
    <property type="term" value="P:retrograde transport, endosome to Golgi"/>
    <property type="evidence" value="ECO:0007669"/>
    <property type="project" value="TreeGrafter"/>
</dbReference>
<evidence type="ECO:0000256" key="1">
    <source>
        <dbReference type="ARBA" id="ARBA00008304"/>
    </source>
</evidence>
<reference evidence="4" key="1">
    <citation type="submission" date="2018-08" db="EMBL/GenBank/DDBJ databases">
        <title>Draft genome sequence of azole-resistant Aspergillus thermomutatus (Neosartorya pseudofischeri) strain HMR AF 39, isolated from a human nasal aspirate.</title>
        <authorList>
            <person name="Parent-Michaud M."/>
            <person name="Dufresne P.J."/>
            <person name="Fournier E."/>
            <person name="Martineau C."/>
            <person name="Moreira S."/>
            <person name="Perkins V."/>
            <person name="De Repentigny L."/>
            <person name="Dufresne S.F."/>
        </authorList>
    </citation>
    <scope>NUCLEOTIDE SEQUENCE [LARGE SCALE GENOMIC DNA]</scope>
    <source>
        <strain evidence="4">HMR AF 39</strain>
    </source>
</reference>
<dbReference type="InterPro" id="IPR011989">
    <property type="entry name" value="ARM-like"/>
</dbReference>
<dbReference type="GO" id="GO:0005794">
    <property type="term" value="C:Golgi apparatus"/>
    <property type="evidence" value="ECO:0007669"/>
    <property type="project" value="TreeGrafter"/>
</dbReference>
<dbReference type="STRING" id="41047.A0A397HAW8"/>
<comment type="similarity">
    <text evidence="1">Belongs to the HEATR5 family.</text>
</comment>
<dbReference type="InterPro" id="IPR016024">
    <property type="entry name" value="ARM-type_fold"/>
</dbReference>
<comment type="caution">
    <text evidence="4">The sequence shown here is derived from an EMBL/GenBank/DDBJ whole genome shotgun (WGS) entry which is preliminary data.</text>
</comment>
<dbReference type="InterPro" id="IPR040108">
    <property type="entry name" value="Laa1/Sip1/HEATR5"/>
</dbReference>
<dbReference type="GO" id="GO:0016020">
    <property type="term" value="C:membrane"/>
    <property type="evidence" value="ECO:0007669"/>
    <property type="project" value="TreeGrafter"/>
</dbReference>
<feature type="region of interest" description="Disordered" evidence="2">
    <location>
        <begin position="2030"/>
        <end position="2054"/>
    </location>
</feature>
<dbReference type="Gene3D" id="1.25.10.10">
    <property type="entry name" value="Leucine-rich Repeat Variant"/>
    <property type="match status" value="3"/>
</dbReference>
<dbReference type="FunFam" id="1.25.10.10:FF:000646">
    <property type="entry name" value="HEAT repeat protein"/>
    <property type="match status" value="1"/>
</dbReference>